<dbReference type="RefSeq" id="WP_145743449.1">
    <property type="nucleotide sequence ID" value="NZ_VIWX01000005.1"/>
</dbReference>
<protein>
    <submittedName>
        <fullName evidence="5">TetR family transcriptional regulator</fullName>
    </submittedName>
</protein>
<evidence type="ECO:0000259" key="4">
    <source>
        <dbReference type="Pfam" id="PF00440"/>
    </source>
</evidence>
<keyword evidence="3" id="KW-0804">Transcription</keyword>
<keyword evidence="1" id="KW-0805">Transcription regulation</keyword>
<comment type="caution">
    <text evidence="5">The sequence shown here is derived from an EMBL/GenBank/DDBJ whole genome shotgun (WGS) entry which is preliminary data.</text>
</comment>
<dbReference type="SUPFAM" id="SSF46689">
    <property type="entry name" value="Homeodomain-like"/>
    <property type="match status" value="1"/>
</dbReference>
<evidence type="ECO:0000256" key="3">
    <source>
        <dbReference type="ARBA" id="ARBA00023163"/>
    </source>
</evidence>
<organism evidence="5 6">
    <name type="scientific">Saccharopolyspora dendranthemae</name>
    <dbReference type="NCBI Taxonomy" id="1181886"/>
    <lineage>
        <taxon>Bacteria</taxon>
        <taxon>Bacillati</taxon>
        <taxon>Actinomycetota</taxon>
        <taxon>Actinomycetes</taxon>
        <taxon>Pseudonocardiales</taxon>
        <taxon>Pseudonocardiaceae</taxon>
        <taxon>Saccharopolyspora</taxon>
    </lineage>
</organism>
<feature type="domain" description="HTH tetR-type" evidence="4">
    <location>
        <begin position="22"/>
        <end position="55"/>
    </location>
</feature>
<dbReference type="AlphaFoldDB" id="A0A561U2H9"/>
<dbReference type="PANTHER" id="PTHR30055:SF234">
    <property type="entry name" value="HTH-TYPE TRANSCRIPTIONAL REGULATOR BETI"/>
    <property type="match status" value="1"/>
</dbReference>
<accession>A0A561U2H9</accession>
<keyword evidence="2" id="KW-0238">DNA-binding</keyword>
<evidence type="ECO:0000256" key="2">
    <source>
        <dbReference type="ARBA" id="ARBA00023125"/>
    </source>
</evidence>
<dbReference type="OrthoDB" id="3635456at2"/>
<proteinExistence type="predicted"/>
<dbReference type="Proteomes" id="UP000316184">
    <property type="component" value="Unassembled WGS sequence"/>
</dbReference>
<dbReference type="InterPro" id="IPR009057">
    <property type="entry name" value="Homeodomain-like_sf"/>
</dbReference>
<dbReference type="InterPro" id="IPR001647">
    <property type="entry name" value="HTH_TetR"/>
</dbReference>
<sequence>MSPATQGRRERKNAQTRCSLAEAALALFLDHGYDRVSVKQIADTVDISVPTVFKHVPDGKVALIFDDGSERREGLLNAVRERRYDQTVMQALKEFMAGRGPFVQDPNPEFARFTDLVMRTPELADYQRKLWIRCEEPLAEAIAVELGRDSHDVTARAAARYVLEVPQFIGREPNPGSALDAVFDLLENGLPEPAAHHRAASS</sequence>
<evidence type="ECO:0000256" key="1">
    <source>
        <dbReference type="ARBA" id="ARBA00023015"/>
    </source>
</evidence>
<evidence type="ECO:0000313" key="5">
    <source>
        <dbReference type="EMBL" id="TWF93575.1"/>
    </source>
</evidence>
<dbReference type="EMBL" id="VIWX01000005">
    <property type="protein sequence ID" value="TWF93575.1"/>
    <property type="molecule type" value="Genomic_DNA"/>
</dbReference>
<dbReference type="Pfam" id="PF00440">
    <property type="entry name" value="TetR_N"/>
    <property type="match status" value="1"/>
</dbReference>
<dbReference type="Gene3D" id="1.10.357.10">
    <property type="entry name" value="Tetracycline Repressor, domain 2"/>
    <property type="match status" value="1"/>
</dbReference>
<keyword evidence="6" id="KW-1185">Reference proteome</keyword>
<dbReference type="GO" id="GO:0003700">
    <property type="term" value="F:DNA-binding transcription factor activity"/>
    <property type="evidence" value="ECO:0007669"/>
    <property type="project" value="TreeGrafter"/>
</dbReference>
<dbReference type="PANTHER" id="PTHR30055">
    <property type="entry name" value="HTH-TYPE TRANSCRIPTIONAL REGULATOR RUTR"/>
    <property type="match status" value="1"/>
</dbReference>
<dbReference type="InterPro" id="IPR050109">
    <property type="entry name" value="HTH-type_TetR-like_transc_reg"/>
</dbReference>
<dbReference type="GO" id="GO:0000976">
    <property type="term" value="F:transcription cis-regulatory region binding"/>
    <property type="evidence" value="ECO:0007669"/>
    <property type="project" value="TreeGrafter"/>
</dbReference>
<reference evidence="5 6" key="1">
    <citation type="submission" date="2019-06" db="EMBL/GenBank/DDBJ databases">
        <title>Sequencing the genomes of 1000 actinobacteria strains.</title>
        <authorList>
            <person name="Klenk H.-P."/>
        </authorList>
    </citation>
    <scope>NUCLEOTIDE SEQUENCE [LARGE SCALE GENOMIC DNA]</scope>
    <source>
        <strain evidence="5 6">DSM 46699</strain>
    </source>
</reference>
<dbReference type="Gene3D" id="1.10.10.60">
    <property type="entry name" value="Homeodomain-like"/>
    <property type="match status" value="1"/>
</dbReference>
<name>A0A561U2H9_9PSEU</name>
<gene>
    <name evidence="5" type="ORF">FHU35_15428</name>
</gene>
<evidence type="ECO:0000313" key="6">
    <source>
        <dbReference type="Proteomes" id="UP000316184"/>
    </source>
</evidence>